<evidence type="ECO:0000313" key="2">
    <source>
        <dbReference type="Proteomes" id="UP001055811"/>
    </source>
</evidence>
<organism evidence="1 2">
    <name type="scientific">Cichorium intybus</name>
    <name type="common">Chicory</name>
    <dbReference type="NCBI Taxonomy" id="13427"/>
    <lineage>
        <taxon>Eukaryota</taxon>
        <taxon>Viridiplantae</taxon>
        <taxon>Streptophyta</taxon>
        <taxon>Embryophyta</taxon>
        <taxon>Tracheophyta</taxon>
        <taxon>Spermatophyta</taxon>
        <taxon>Magnoliopsida</taxon>
        <taxon>eudicotyledons</taxon>
        <taxon>Gunneridae</taxon>
        <taxon>Pentapetalae</taxon>
        <taxon>asterids</taxon>
        <taxon>campanulids</taxon>
        <taxon>Asterales</taxon>
        <taxon>Asteraceae</taxon>
        <taxon>Cichorioideae</taxon>
        <taxon>Cichorieae</taxon>
        <taxon>Cichoriinae</taxon>
        <taxon>Cichorium</taxon>
    </lineage>
</organism>
<name>A0ACB9ACA7_CICIN</name>
<comment type="caution">
    <text evidence="1">The sequence shown here is derived from an EMBL/GenBank/DDBJ whole genome shotgun (WGS) entry which is preliminary data.</text>
</comment>
<protein>
    <submittedName>
        <fullName evidence="1">Uncharacterized protein</fullName>
    </submittedName>
</protein>
<keyword evidence="2" id="KW-1185">Reference proteome</keyword>
<sequence length="162" mass="17264">MELSAPASLHGYRHSRDAANDVQVGPWGGKGGVNPWTFKPNGRIFQIRISTGGCVDSIRFTYIDHDRVKHHSDTYGGDGGSAQTITFADDENLIGISGTVGIYAGCTVITSLSFLTNKTHHGPYGTNQGTNFSLPVTKGQFGGFSGNYGSYLDSFGAILRPC</sequence>
<reference evidence="2" key="1">
    <citation type="journal article" date="2022" name="Mol. Ecol. Resour.">
        <title>The genomes of chicory, endive, great burdock and yacon provide insights into Asteraceae palaeo-polyploidization history and plant inulin production.</title>
        <authorList>
            <person name="Fan W."/>
            <person name="Wang S."/>
            <person name="Wang H."/>
            <person name="Wang A."/>
            <person name="Jiang F."/>
            <person name="Liu H."/>
            <person name="Zhao H."/>
            <person name="Xu D."/>
            <person name="Zhang Y."/>
        </authorList>
    </citation>
    <scope>NUCLEOTIDE SEQUENCE [LARGE SCALE GENOMIC DNA]</scope>
    <source>
        <strain evidence="2">cv. Punajuju</strain>
    </source>
</reference>
<dbReference type="Proteomes" id="UP001055811">
    <property type="component" value="Linkage Group LG07"/>
</dbReference>
<proteinExistence type="predicted"/>
<dbReference type="EMBL" id="CM042015">
    <property type="protein sequence ID" value="KAI3707849.1"/>
    <property type="molecule type" value="Genomic_DNA"/>
</dbReference>
<gene>
    <name evidence="1" type="ORF">L2E82_36722</name>
</gene>
<reference evidence="1 2" key="2">
    <citation type="journal article" date="2022" name="Mol. Ecol. Resour.">
        <title>The genomes of chicory, endive, great burdock and yacon provide insights into Asteraceae paleo-polyploidization history and plant inulin production.</title>
        <authorList>
            <person name="Fan W."/>
            <person name="Wang S."/>
            <person name="Wang H."/>
            <person name="Wang A."/>
            <person name="Jiang F."/>
            <person name="Liu H."/>
            <person name="Zhao H."/>
            <person name="Xu D."/>
            <person name="Zhang Y."/>
        </authorList>
    </citation>
    <scope>NUCLEOTIDE SEQUENCE [LARGE SCALE GENOMIC DNA]</scope>
    <source>
        <strain evidence="2">cv. Punajuju</strain>
        <tissue evidence="1">Leaves</tissue>
    </source>
</reference>
<evidence type="ECO:0000313" key="1">
    <source>
        <dbReference type="EMBL" id="KAI3707849.1"/>
    </source>
</evidence>
<accession>A0ACB9ACA7</accession>